<dbReference type="RefSeq" id="WP_156450216.1">
    <property type="nucleotide sequence ID" value="NZ_JBHSLU010000097.1"/>
</dbReference>
<comment type="caution">
    <text evidence="2">The sequence shown here is derived from an EMBL/GenBank/DDBJ whole genome shotgun (WGS) entry which is preliminary data.</text>
</comment>
<evidence type="ECO:0008006" key="4">
    <source>
        <dbReference type="Google" id="ProtNLM"/>
    </source>
</evidence>
<proteinExistence type="predicted"/>
<organism evidence="2 3">
    <name type="scientific">Bosea massiliensis</name>
    <dbReference type="NCBI Taxonomy" id="151419"/>
    <lineage>
        <taxon>Bacteria</taxon>
        <taxon>Pseudomonadati</taxon>
        <taxon>Pseudomonadota</taxon>
        <taxon>Alphaproteobacteria</taxon>
        <taxon>Hyphomicrobiales</taxon>
        <taxon>Boseaceae</taxon>
        <taxon>Bosea</taxon>
    </lineage>
</organism>
<reference evidence="3" key="1">
    <citation type="journal article" date="2019" name="Int. J. Syst. Evol. Microbiol.">
        <title>The Global Catalogue of Microorganisms (GCM) 10K type strain sequencing project: providing services to taxonomists for standard genome sequencing and annotation.</title>
        <authorList>
            <consortium name="The Broad Institute Genomics Platform"/>
            <consortium name="The Broad Institute Genome Sequencing Center for Infectious Disease"/>
            <person name="Wu L."/>
            <person name="Ma J."/>
        </authorList>
    </citation>
    <scope>NUCLEOTIDE SEQUENCE [LARGE SCALE GENOMIC DNA]</scope>
    <source>
        <strain evidence="3">CCUG 43117</strain>
    </source>
</reference>
<gene>
    <name evidence="2" type="ORF">ACFPN9_25355</name>
</gene>
<dbReference type="Proteomes" id="UP001596060">
    <property type="component" value="Unassembled WGS sequence"/>
</dbReference>
<dbReference type="EMBL" id="JBHSLU010000097">
    <property type="protein sequence ID" value="MFC5508575.1"/>
    <property type="molecule type" value="Genomic_DNA"/>
</dbReference>
<keyword evidence="3" id="KW-1185">Reference proteome</keyword>
<feature type="compositionally biased region" description="Acidic residues" evidence="1">
    <location>
        <begin position="99"/>
        <end position="108"/>
    </location>
</feature>
<evidence type="ECO:0000256" key="1">
    <source>
        <dbReference type="SAM" id="MobiDB-lite"/>
    </source>
</evidence>
<feature type="region of interest" description="Disordered" evidence="1">
    <location>
        <begin position="86"/>
        <end position="108"/>
    </location>
</feature>
<feature type="compositionally biased region" description="Basic and acidic residues" evidence="1">
    <location>
        <begin position="86"/>
        <end position="98"/>
    </location>
</feature>
<sequence length="108" mass="11423">MIGLSGFPCRVKMLVLASFLILLCSVKAFEARAADGGINDALAEAGCVQVGIKRLPPIGKTQVFEATCAGPSHTIVRVVCMGGRCIADHPHGRRNEPGERDEESSDSD</sequence>
<protein>
    <recommendedName>
        <fullName evidence="4">Secreted protein</fullName>
    </recommendedName>
</protein>
<evidence type="ECO:0000313" key="3">
    <source>
        <dbReference type="Proteomes" id="UP001596060"/>
    </source>
</evidence>
<name>A0ABW0P7Z8_9HYPH</name>
<accession>A0ABW0P7Z8</accession>
<evidence type="ECO:0000313" key="2">
    <source>
        <dbReference type="EMBL" id="MFC5508575.1"/>
    </source>
</evidence>